<feature type="compositionally biased region" description="Polar residues" evidence="1">
    <location>
        <begin position="30"/>
        <end position="42"/>
    </location>
</feature>
<feature type="region of interest" description="Disordered" evidence="1">
    <location>
        <begin position="1"/>
        <end position="44"/>
    </location>
</feature>
<reference evidence="2" key="2">
    <citation type="submission" date="2020-10" db="EMBL/GenBank/DDBJ databases">
        <authorList>
            <person name="Cooper E.A."/>
            <person name="Brenton Z.W."/>
            <person name="Flinn B.S."/>
            <person name="Jenkins J."/>
            <person name="Shu S."/>
            <person name="Flowers D."/>
            <person name="Luo F."/>
            <person name="Wang Y."/>
            <person name="Xia P."/>
            <person name="Barry K."/>
            <person name="Daum C."/>
            <person name="Lipzen A."/>
            <person name="Yoshinaga Y."/>
            <person name="Schmutz J."/>
            <person name="Saski C."/>
            <person name="Vermerris W."/>
            <person name="Kresovich S."/>
        </authorList>
    </citation>
    <scope>NUCLEOTIDE SEQUENCE</scope>
</reference>
<gene>
    <name evidence="2" type="ORF">BDA96_08G181100</name>
</gene>
<accession>A0A921QGK6</accession>
<protein>
    <submittedName>
        <fullName evidence="2">Uncharacterized protein</fullName>
    </submittedName>
</protein>
<dbReference type="Proteomes" id="UP000807115">
    <property type="component" value="Chromosome 8"/>
</dbReference>
<organism evidence="2 3">
    <name type="scientific">Sorghum bicolor</name>
    <name type="common">Sorghum</name>
    <name type="synonym">Sorghum vulgare</name>
    <dbReference type="NCBI Taxonomy" id="4558"/>
    <lineage>
        <taxon>Eukaryota</taxon>
        <taxon>Viridiplantae</taxon>
        <taxon>Streptophyta</taxon>
        <taxon>Embryophyta</taxon>
        <taxon>Tracheophyta</taxon>
        <taxon>Spermatophyta</taxon>
        <taxon>Magnoliopsida</taxon>
        <taxon>Liliopsida</taxon>
        <taxon>Poales</taxon>
        <taxon>Poaceae</taxon>
        <taxon>PACMAD clade</taxon>
        <taxon>Panicoideae</taxon>
        <taxon>Andropogonodae</taxon>
        <taxon>Andropogoneae</taxon>
        <taxon>Sorghinae</taxon>
        <taxon>Sorghum</taxon>
    </lineage>
</organism>
<sequence>MAHGPQRRGSITCVRTAGPGGDSQPRHASISRSSPSPPVQQGKNHRLVVWLRGEIVDSSRASAIPAAGDPFLPLLERGVVRVRAVGRERIRLNGPASLTRWVPPLPPPPQLLLLLVAPLSPCLCRCTDPSRTEDVSSAAPRPPPLPLELAPPFKSGGCRAEDVAARGTRKPSKCGVCGVVVASSADVESHQLSVKNSAGRDMHLLYFRT</sequence>
<dbReference type="EMBL" id="CM027687">
    <property type="protein sequence ID" value="KAG0521674.1"/>
    <property type="molecule type" value="Genomic_DNA"/>
</dbReference>
<comment type="caution">
    <text evidence="2">The sequence shown here is derived from an EMBL/GenBank/DDBJ whole genome shotgun (WGS) entry which is preliminary data.</text>
</comment>
<proteinExistence type="predicted"/>
<name>A0A921QGK6_SORBI</name>
<evidence type="ECO:0000313" key="2">
    <source>
        <dbReference type="EMBL" id="KAG0521674.1"/>
    </source>
</evidence>
<evidence type="ECO:0000256" key="1">
    <source>
        <dbReference type="SAM" id="MobiDB-lite"/>
    </source>
</evidence>
<dbReference type="AlphaFoldDB" id="A0A921QGK6"/>
<evidence type="ECO:0000313" key="3">
    <source>
        <dbReference type="Proteomes" id="UP000807115"/>
    </source>
</evidence>
<reference evidence="2" key="1">
    <citation type="journal article" date="2019" name="BMC Genomics">
        <title>A new reference genome for Sorghum bicolor reveals high levels of sequence similarity between sweet and grain genotypes: implications for the genetics of sugar metabolism.</title>
        <authorList>
            <person name="Cooper E.A."/>
            <person name="Brenton Z.W."/>
            <person name="Flinn B.S."/>
            <person name="Jenkins J."/>
            <person name="Shu S."/>
            <person name="Flowers D."/>
            <person name="Luo F."/>
            <person name="Wang Y."/>
            <person name="Xia P."/>
            <person name="Barry K."/>
            <person name="Daum C."/>
            <person name="Lipzen A."/>
            <person name="Yoshinaga Y."/>
            <person name="Schmutz J."/>
            <person name="Saski C."/>
            <person name="Vermerris W."/>
            <person name="Kresovich S."/>
        </authorList>
    </citation>
    <scope>NUCLEOTIDE SEQUENCE</scope>
</reference>